<dbReference type="EMBL" id="CP036287">
    <property type="protein sequence ID" value="QDU69843.1"/>
    <property type="molecule type" value="Genomic_DNA"/>
</dbReference>
<dbReference type="PANTHER" id="PTHR33678:SF1">
    <property type="entry name" value="BLL1576 PROTEIN"/>
    <property type="match status" value="1"/>
</dbReference>
<keyword evidence="3" id="KW-1185">Reference proteome</keyword>
<protein>
    <submittedName>
        <fullName evidence="2">Transposase IS66 family protein</fullName>
    </submittedName>
</protein>
<evidence type="ECO:0000313" key="2">
    <source>
        <dbReference type="EMBL" id="QDU69843.1"/>
    </source>
</evidence>
<evidence type="ECO:0000313" key="3">
    <source>
        <dbReference type="Proteomes" id="UP000316921"/>
    </source>
</evidence>
<dbReference type="InterPro" id="IPR004291">
    <property type="entry name" value="Transposase_IS66_central"/>
</dbReference>
<dbReference type="Pfam" id="PF03050">
    <property type="entry name" value="DDE_Tnp_IS66"/>
    <property type="match status" value="1"/>
</dbReference>
<gene>
    <name evidence="2" type="ORF">Pla133_49660</name>
</gene>
<reference evidence="2 3" key="1">
    <citation type="submission" date="2019-02" db="EMBL/GenBank/DDBJ databases">
        <title>Deep-cultivation of Planctomycetes and their phenomic and genomic characterization uncovers novel biology.</title>
        <authorList>
            <person name="Wiegand S."/>
            <person name="Jogler M."/>
            <person name="Boedeker C."/>
            <person name="Pinto D."/>
            <person name="Vollmers J."/>
            <person name="Rivas-Marin E."/>
            <person name="Kohn T."/>
            <person name="Peeters S.H."/>
            <person name="Heuer A."/>
            <person name="Rast P."/>
            <person name="Oberbeckmann S."/>
            <person name="Bunk B."/>
            <person name="Jeske O."/>
            <person name="Meyerdierks A."/>
            <person name="Storesund J.E."/>
            <person name="Kallscheuer N."/>
            <person name="Luecker S."/>
            <person name="Lage O.M."/>
            <person name="Pohl T."/>
            <person name="Merkel B.J."/>
            <person name="Hornburger P."/>
            <person name="Mueller R.-W."/>
            <person name="Bruemmer F."/>
            <person name="Labrenz M."/>
            <person name="Spormann A.M."/>
            <person name="Op den Camp H."/>
            <person name="Overmann J."/>
            <person name="Amann R."/>
            <person name="Jetten M.S.M."/>
            <person name="Mascher T."/>
            <person name="Medema M.H."/>
            <person name="Devos D.P."/>
            <person name="Kaster A.-K."/>
            <person name="Ovreas L."/>
            <person name="Rohde M."/>
            <person name="Galperin M.Y."/>
            <person name="Jogler C."/>
        </authorList>
    </citation>
    <scope>NUCLEOTIDE SEQUENCE [LARGE SCALE GENOMIC DNA]</scope>
    <source>
        <strain evidence="2 3">Pla133</strain>
    </source>
</reference>
<dbReference type="InterPro" id="IPR052344">
    <property type="entry name" value="Transposase-related"/>
</dbReference>
<feature type="domain" description="Transposase IS66 central" evidence="1">
    <location>
        <begin position="13"/>
        <end position="125"/>
    </location>
</feature>
<evidence type="ECO:0000259" key="1">
    <source>
        <dbReference type="Pfam" id="PF03050"/>
    </source>
</evidence>
<dbReference type="Proteomes" id="UP000316921">
    <property type="component" value="Chromosome"/>
</dbReference>
<dbReference type="AlphaFoldDB" id="A0A518BS87"/>
<accession>A0A518BS87</accession>
<organism evidence="2 3">
    <name type="scientific">Engelhardtia mirabilis</name>
    <dbReference type="NCBI Taxonomy" id="2528011"/>
    <lineage>
        <taxon>Bacteria</taxon>
        <taxon>Pseudomonadati</taxon>
        <taxon>Planctomycetota</taxon>
        <taxon>Planctomycetia</taxon>
        <taxon>Planctomycetia incertae sedis</taxon>
        <taxon>Engelhardtia</taxon>
    </lineage>
</organism>
<dbReference type="PANTHER" id="PTHR33678">
    <property type="entry name" value="BLL1576 PROTEIN"/>
    <property type="match status" value="1"/>
</dbReference>
<dbReference type="KEGG" id="pbap:Pla133_49660"/>
<sequence length="129" mass="14201">MLIAPAPPQVIDKGRPGAGLLAQVLVSKYADHLPLHRQEAIFERHGYALSRSTACDWVGACAEPLFPVVQVMRERILASGYVNADETPVLMQTNFEGGGKQCAWLWGYADRDGDVVYDFRTSRGRDGPL</sequence>
<name>A0A518BS87_9BACT</name>
<proteinExistence type="predicted"/>